<sequence>MGGISIWQVLIFLIILPLAFLPSIIAIRKDHPYKLPIVLVNIFGGVLWGAGWLIALVWCFIIPKPYSSKAGAASEIEKLHELKEKGIITLDEFEKKKKALL</sequence>
<keyword evidence="1" id="KW-0472">Membrane</keyword>
<dbReference type="InterPro" id="IPR016410">
    <property type="entry name" value="Phage_imm"/>
</dbReference>
<dbReference type="EMBL" id="KP795624">
    <property type="protein sequence ID" value="AKN38937.1"/>
    <property type="molecule type" value="Genomic_DNA"/>
</dbReference>
<evidence type="ECO:0000313" key="3">
    <source>
        <dbReference type="EMBL" id="AKN38937.1"/>
    </source>
</evidence>
<reference evidence="3" key="1">
    <citation type="journal article" date="2015" name="MBio">
        <title>Eco-Evolutionary Dynamics of Episomes among Ecologically Cohesive Bacterial Populations.</title>
        <authorList>
            <person name="Xue H."/>
            <person name="Cordero O.X."/>
            <person name="Camas F.M."/>
            <person name="Trimble W."/>
            <person name="Meyer F."/>
            <person name="Guglielmini J."/>
            <person name="Rocha E.P."/>
            <person name="Polz M.F."/>
        </authorList>
    </citation>
    <scope>NUCLEOTIDE SEQUENCE</scope>
    <source>
        <strain evidence="3">FF_304</strain>
    </source>
</reference>
<accession>A0A0H3ZWI0</accession>
<keyword evidence="1" id="KW-1133">Transmembrane helix</keyword>
<feature type="transmembrane region" description="Helical" evidence="1">
    <location>
        <begin position="39"/>
        <end position="63"/>
    </location>
</feature>
<dbReference type="Pfam" id="PF14373">
    <property type="entry name" value="Imm_superinfect"/>
    <property type="match status" value="1"/>
</dbReference>
<dbReference type="AlphaFoldDB" id="A0A0H3ZWI0"/>
<organism evidence="3">
    <name type="scientific">Vibrio sp. FF_304</name>
    <dbReference type="NCBI Taxonomy" id="1652833"/>
    <lineage>
        <taxon>Bacteria</taxon>
        <taxon>Pseudomonadati</taxon>
        <taxon>Pseudomonadota</taxon>
        <taxon>Gammaproteobacteria</taxon>
        <taxon>Vibrionales</taxon>
        <taxon>Vibrionaceae</taxon>
        <taxon>Vibrio</taxon>
    </lineage>
</organism>
<dbReference type="InterPro" id="IPR018649">
    <property type="entry name" value="SHOCT"/>
</dbReference>
<feature type="transmembrane region" description="Helical" evidence="1">
    <location>
        <begin position="6"/>
        <end position="27"/>
    </location>
</feature>
<evidence type="ECO:0000256" key="1">
    <source>
        <dbReference type="SAM" id="Phobius"/>
    </source>
</evidence>
<keyword evidence="1" id="KW-0812">Transmembrane</keyword>
<dbReference type="Pfam" id="PF09851">
    <property type="entry name" value="SHOCT"/>
    <property type="match status" value="1"/>
</dbReference>
<proteinExistence type="predicted"/>
<evidence type="ECO:0000259" key="2">
    <source>
        <dbReference type="Pfam" id="PF09851"/>
    </source>
</evidence>
<protein>
    <recommendedName>
        <fullName evidence="2">SHOCT domain-containing protein</fullName>
    </recommendedName>
</protein>
<name>A0A0H3ZWI0_9VIBR</name>
<feature type="domain" description="SHOCT" evidence="2">
    <location>
        <begin position="75"/>
        <end position="101"/>
    </location>
</feature>